<reference evidence="1" key="1">
    <citation type="submission" date="2017-02" db="UniProtKB">
        <authorList>
            <consortium name="WormBaseParasite"/>
        </authorList>
    </citation>
    <scope>IDENTIFICATION</scope>
</reference>
<sequence>LKAVMVAERLRACLEEVLEQILATSNKDDDEVAFKERLAGAVMEMLNRPSFGFDSTVKELLMDI</sequence>
<evidence type="ECO:0000313" key="1">
    <source>
        <dbReference type="WBParaSite" id="TTAC_0000412101-mRNA-1"/>
    </source>
</evidence>
<dbReference type="WBParaSite" id="TTAC_0000412101-mRNA-1">
    <property type="protein sequence ID" value="TTAC_0000412101-mRNA-1"/>
    <property type="gene ID" value="TTAC_0000412101"/>
</dbReference>
<dbReference type="AlphaFoldDB" id="A0A0R3WTN1"/>
<proteinExistence type="predicted"/>
<name>A0A0R3WTN1_HYDTA</name>
<organism evidence="1">
    <name type="scientific">Hydatigena taeniaeformis</name>
    <name type="common">Feline tapeworm</name>
    <name type="synonym">Taenia taeniaeformis</name>
    <dbReference type="NCBI Taxonomy" id="6205"/>
    <lineage>
        <taxon>Eukaryota</taxon>
        <taxon>Metazoa</taxon>
        <taxon>Spiralia</taxon>
        <taxon>Lophotrochozoa</taxon>
        <taxon>Platyhelminthes</taxon>
        <taxon>Cestoda</taxon>
        <taxon>Eucestoda</taxon>
        <taxon>Cyclophyllidea</taxon>
        <taxon>Taeniidae</taxon>
        <taxon>Hydatigera</taxon>
    </lineage>
</organism>
<accession>A0A0R3WTN1</accession>
<protein>
    <submittedName>
        <fullName evidence="1">Cytochrome P450</fullName>
    </submittedName>
</protein>
<dbReference type="STRING" id="6205.A0A0R3WTN1"/>